<gene>
    <name evidence="20" type="ORF">BJBARM5_0277</name>
</gene>
<dbReference type="EMBL" id="GG745549">
    <property type="protein sequence ID" value="EFD92982.1"/>
    <property type="molecule type" value="Genomic_DNA"/>
</dbReference>
<feature type="domain" description="DNA polymerase II large subunit DP2 central" evidence="18">
    <location>
        <begin position="296"/>
        <end position="682"/>
    </location>
</feature>
<dbReference type="Pfam" id="PF24844">
    <property type="entry name" value="PolC_DP2_central"/>
    <property type="match status" value="1"/>
</dbReference>
<evidence type="ECO:0000256" key="13">
    <source>
        <dbReference type="ARBA" id="ARBA00026137"/>
    </source>
</evidence>
<dbReference type="NCBIfam" id="TIGR00354">
    <property type="entry name" value="polC"/>
    <property type="match status" value="1"/>
</dbReference>
<sequence length="1142" mass="127914">METDSYHNKLSEEVRRQYDLIGKIKSVNIPLASDVGDRIEGLLSVLNPKLLNSGLASFVREAEAKYAPNDWRVAIDSAIATADSKFVKFENVHDAIEFGIRVGLAYITSGIVSAPLEGFVGLEFKKRQDGKEYFACHFGGPIRGAGGTAAASVVVIADALRAHFEYGKYDATPGEISRLKVEVTDYNDYEARLQYLPSINELDFLLKNIPVEIEGDPTSDREVSAYKNQPRIKTNRIRGGVCLVLCEGFAQKSNKVNKLLKGFAKNYKIEDDFNFLPEYLKLKEISHAEKDGESKEESKQKVLPNYRYLEELAAGRPVFSYPLTSGGFRLRYGRSRTSGLAAASINPATNVVLLDFIATGSQLRVELPGKACAVTPCSTIDGPTVKLKDGTVKKINNVKDARQFLKDISEVLYIGDILFNYGDFSEQGHLLMPSSFVSEWWERIVESKGEVAIEDSKKLKNFEEHVAFSKKYSVPLHPTFLYFWSQIKYEDLKKLIEYVYTNSRIEYQKEISGDAQKILYLPLDDKIKRTIEILGVEHYLKGNSIVIEKADAFLFTLGYGKISFDKALLKIGQGFSNLELLKELCGIDIKDTAATFIGGRLGRPEKAKMREMDTNPNVIFPISDGGGVSRNIMVAAQKSNITAEYGLFHCDKCGIDTIFSTCDICGSVTNRLRYCRVCGKRTDEVMHHGKATVQKVKQTVNLGPYLDRAFKRLGIVEKPQTIKGVKGVFNSNGDIEPLEKGILRSIYGLNVNKDGTVRFDGIEVPITHFKPKEIGTSVEKLIELGYTHDIYGREIKDPEQIIQLMQQDVILPTFGNKNENAAEVFFRVSNFIDDMLVKYYSAEKVMNVNSSSDLIGKLVVGLAPHTSAGTVGRIIGFSKTQGLFTHPFFHAAMRRNCDGDEAAVMLLTDMLLNFDRGLLPDSRGARYMDSPLVISSKLDLESIDSEAYNLDIVDKYPLEFYEATLNYAKPSDVKIMQVKDILKDPDKTIFFTHDTEDINLGVNVSSYKTLGTMLEKVSQQMLLQEKIRAVDVSDVARIIIDRHFIKDIKGNLRRFGTQEFRCVKCNQRYRRAPLIGKCTKCGGNLVLTSSEGNIKKYLSLSLDIAKKYNISSYLNDELNLINIELSSIFGEKVEKQTSLLAF</sequence>
<feature type="domain" description="DNA polymerase-epsilon zinc finger" evidence="17">
    <location>
        <begin position="1057"/>
        <end position="1110"/>
    </location>
</feature>
<keyword evidence="3" id="KW-0808">Transferase</keyword>
<evidence type="ECO:0000259" key="19">
    <source>
        <dbReference type="Pfam" id="PF24846"/>
    </source>
</evidence>
<evidence type="ECO:0000256" key="10">
    <source>
        <dbReference type="ARBA" id="ARBA00023125"/>
    </source>
</evidence>
<keyword evidence="4" id="KW-0548">Nucleotidyltransferase</keyword>
<reference evidence="20 21" key="1">
    <citation type="journal article" date="2010" name="Proc. Natl. Acad. Sci. U.S.A.">
        <title>Enigmatic, ultrasmall, uncultivated Archaea.</title>
        <authorList>
            <person name="Baker B.J."/>
            <person name="Comolli L.R."/>
            <person name="Dick G.J."/>
            <person name="Hauser L.J."/>
            <person name="Hyatt D."/>
            <person name="Dill B.D."/>
            <person name="Land M.L."/>
            <person name="Verberkmoes N.C."/>
            <person name="Hettich R.L."/>
            <person name="Banfield J.F."/>
        </authorList>
    </citation>
    <scope>NUCLEOTIDE SEQUENCE [LARGE SCALE GENOMIC DNA]</scope>
</reference>
<dbReference type="GO" id="GO:0003677">
    <property type="term" value="F:DNA binding"/>
    <property type="evidence" value="ECO:0007669"/>
    <property type="project" value="UniProtKB-KW"/>
</dbReference>
<dbReference type="Pfam" id="PF03833">
    <property type="entry name" value="PolC_DP2_N"/>
    <property type="match status" value="1"/>
</dbReference>
<dbReference type="PANTHER" id="PTHR42210:SF1">
    <property type="entry name" value="DNA POLYMERASE II LARGE SUBUNIT"/>
    <property type="match status" value="1"/>
</dbReference>
<keyword evidence="10" id="KW-0238">DNA-binding</keyword>
<keyword evidence="11" id="KW-0511">Multifunctional enzyme</keyword>
<comment type="similarity">
    <text evidence="1">Belongs to the archaeal DNA polymerase II family.</text>
</comment>
<evidence type="ECO:0000256" key="14">
    <source>
        <dbReference type="ARBA" id="ARBA00049244"/>
    </source>
</evidence>
<evidence type="ECO:0000259" key="17">
    <source>
        <dbReference type="Pfam" id="PF22912"/>
    </source>
</evidence>
<name>D6GUX8_PARA5</name>
<evidence type="ECO:0000313" key="20">
    <source>
        <dbReference type="EMBL" id="EFD92982.1"/>
    </source>
</evidence>
<dbReference type="PANTHER" id="PTHR42210">
    <property type="entry name" value="DNA POLYMERASE II LARGE SUBUNIT"/>
    <property type="match status" value="1"/>
</dbReference>
<evidence type="ECO:0000313" key="21">
    <source>
        <dbReference type="Proteomes" id="UP000009376"/>
    </source>
</evidence>
<proteinExistence type="inferred from homology"/>
<dbReference type="Pfam" id="PF22912">
    <property type="entry name" value="zf-DPOE"/>
    <property type="match status" value="1"/>
</dbReference>
<evidence type="ECO:0000256" key="15">
    <source>
        <dbReference type="NCBIfam" id="TIGR00354"/>
    </source>
</evidence>
<keyword evidence="5" id="KW-0235">DNA replication</keyword>
<feature type="domain" description="DNA polymerase II large subunit DP2 N-terminal" evidence="16">
    <location>
        <begin position="23"/>
        <end position="262"/>
    </location>
</feature>
<comment type="catalytic activity">
    <reaction evidence="14">
        <text>DNA(n) + a 2'-deoxyribonucleoside 5'-triphosphate = DNA(n+1) + diphosphate</text>
        <dbReference type="Rhea" id="RHEA:22508"/>
        <dbReference type="Rhea" id="RHEA-COMP:17339"/>
        <dbReference type="Rhea" id="RHEA-COMP:17340"/>
        <dbReference type="ChEBI" id="CHEBI:33019"/>
        <dbReference type="ChEBI" id="CHEBI:61560"/>
        <dbReference type="ChEBI" id="CHEBI:173112"/>
        <dbReference type="EC" id="2.7.7.7"/>
    </reaction>
</comment>
<evidence type="ECO:0000256" key="2">
    <source>
        <dbReference type="ARBA" id="ARBA00011315"/>
    </source>
</evidence>
<keyword evidence="8" id="KW-0269">Exonuclease</keyword>
<protein>
    <recommendedName>
        <fullName evidence="13 15">DNA polymerase II large subunit</fullName>
        <ecNumber evidence="15">2.7.7.7</ecNumber>
    </recommendedName>
</protein>
<dbReference type="GO" id="GO:0006260">
    <property type="term" value="P:DNA replication"/>
    <property type="evidence" value="ECO:0007669"/>
    <property type="project" value="UniProtKB-UniRule"/>
</dbReference>
<evidence type="ECO:0000256" key="12">
    <source>
        <dbReference type="ARBA" id="ARBA00025068"/>
    </source>
</evidence>
<keyword evidence="6" id="KW-0540">Nuclease</keyword>
<dbReference type="Proteomes" id="UP000009376">
    <property type="component" value="Unassembled WGS sequence"/>
</dbReference>
<evidence type="ECO:0000259" key="18">
    <source>
        <dbReference type="Pfam" id="PF24844"/>
    </source>
</evidence>
<organism evidence="20 21">
    <name type="scientific">Candidatus Parvarchaeum acidophilus ARMAN-5</name>
    <dbReference type="NCBI Taxonomy" id="662762"/>
    <lineage>
        <taxon>Archaea</taxon>
        <taxon>Candidatus Parvarchaeota</taxon>
        <taxon>Candidatus Parvarchaeum</taxon>
    </lineage>
</organism>
<dbReference type="InterPro" id="IPR004475">
    <property type="entry name" value="PolC_DP2"/>
</dbReference>
<dbReference type="GO" id="GO:0004527">
    <property type="term" value="F:exonuclease activity"/>
    <property type="evidence" value="ECO:0007669"/>
    <property type="project" value="UniProtKB-UniRule"/>
</dbReference>
<dbReference type="InterPro" id="IPR056172">
    <property type="entry name" value="PolC_DP2_cat_dom"/>
</dbReference>
<dbReference type="InterPro" id="IPR054475">
    <property type="entry name" value="Znf-DPOE"/>
</dbReference>
<comment type="function">
    <text evidence="12">Possesses two activities: a DNA synthesis (polymerase) and an exonucleolytic activity that degrades single-stranded DNA in the 3'- to 5'-direction. Has a template-primer preference which is characteristic of a replicative DNA polymerase.</text>
</comment>
<evidence type="ECO:0000256" key="6">
    <source>
        <dbReference type="ARBA" id="ARBA00022722"/>
    </source>
</evidence>
<dbReference type="GO" id="GO:0003887">
    <property type="term" value="F:DNA-directed DNA polymerase activity"/>
    <property type="evidence" value="ECO:0007669"/>
    <property type="project" value="UniProtKB-UniRule"/>
</dbReference>
<dbReference type="AlphaFoldDB" id="D6GUX8"/>
<dbReference type="EC" id="2.7.7.7" evidence="15"/>
<evidence type="ECO:0000256" key="5">
    <source>
        <dbReference type="ARBA" id="ARBA00022705"/>
    </source>
</evidence>
<dbReference type="NCBIfam" id="NF003103">
    <property type="entry name" value="PRK04023.1"/>
    <property type="match status" value="1"/>
</dbReference>
<evidence type="ECO:0000256" key="7">
    <source>
        <dbReference type="ARBA" id="ARBA00022801"/>
    </source>
</evidence>
<dbReference type="InterPro" id="IPR056171">
    <property type="entry name" value="PolC_DP2_central_dom"/>
</dbReference>
<dbReference type="InterPro" id="IPR016033">
    <property type="entry name" value="PolC_DP2_N"/>
</dbReference>
<keyword evidence="7" id="KW-0378">Hydrolase</keyword>
<dbReference type="PIRSF" id="PIRSF016275">
    <property type="entry name" value="PolC_DP2"/>
    <property type="match status" value="1"/>
</dbReference>
<evidence type="ECO:0000259" key="16">
    <source>
        <dbReference type="Pfam" id="PF03833"/>
    </source>
</evidence>
<evidence type="ECO:0000256" key="3">
    <source>
        <dbReference type="ARBA" id="ARBA00022679"/>
    </source>
</evidence>
<evidence type="ECO:0000256" key="1">
    <source>
        <dbReference type="ARBA" id="ARBA00011053"/>
    </source>
</evidence>
<evidence type="ECO:0000256" key="4">
    <source>
        <dbReference type="ARBA" id="ARBA00022695"/>
    </source>
</evidence>
<keyword evidence="9" id="KW-0239">DNA-directed DNA polymerase</keyword>
<evidence type="ECO:0000256" key="8">
    <source>
        <dbReference type="ARBA" id="ARBA00022839"/>
    </source>
</evidence>
<feature type="domain" description="DNA polymerase II large subunit DP2 catalytic" evidence="19">
    <location>
        <begin position="718"/>
        <end position="1016"/>
    </location>
</feature>
<evidence type="ECO:0000256" key="11">
    <source>
        <dbReference type="ARBA" id="ARBA00023268"/>
    </source>
</evidence>
<dbReference type="Pfam" id="PF24846">
    <property type="entry name" value="PolC_DP2_cat"/>
    <property type="match status" value="1"/>
</dbReference>
<evidence type="ECO:0000256" key="9">
    <source>
        <dbReference type="ARBA" id="ARBA00022932"/>
    </source>
</evidence>
<comment type="subunit">
    <text evidence="2">Heterodimer of a large subunit and a small subunit.</text>
</comment>
<accession>D6GUX8</accession>